<evidence type="ECO:0000313" key="3">
    <source>
        <dbReference type="Proteomes" id="UP000823611"/>
    </source>
</evidence>
<reference evidence="2" key="1">
    <citation type="submission" date="2020-10" db="EMBL/GenBank/DDBJ databases">
        <authorList>
            <person name="Gilroy R."/>
        </authorList>
    </citation>
    <scope>NUCLEOTIDE SEQUENCE</scope>
    <source>
        <strain evidence="2">F6-4510</strain>
    </source>
</reference>
<keyword evidence="1" id="KW-1133">Transmembrane helix</keyword>
<evidence type="ECO:0000256" key="1">
    <source>
        <dbReference type="SAM" id="Phobius"/>
    </source>
</evidence>
<keyword evidence="1" id="KW-0812">Transmembrane</keyword>
<accession>A0A9D9DUX7</accession>
<gene>
    <name evidence="2" type="ORF">IAC55_01735</name>
</gene>
<protein>
    <recommendedName>
        <fullName evidence="4">FMN-binding domain-containing protein</fullName>
    </recommendedName>
</protein>
<evidence type="ECO:0000313" key="2">
    <source>
        <dbReference type="EMBL" id="MBO8434028.1"/>
    </source>
</evidence>
<name>A0A9D9DUX7_9FIRM</name>
<comment type="caution">
    <text evidence="2">The sequence shown here is derived from an EMBL/GenBank/DDBJ whole genome shotgun (WGS) entry which is preliminary data.</text>
</comment>
<proteinExistence type="predicted"/>
<organism evidence="2 3">
    <name type="scientific">Candidatus Fimicola merdigallinarum</name>
    <dbReference type="NCBI Taxonomy" id="2840819"/>
    <lineage>
        <taxon>Bacteria</taxon>
        <taxon>Bacillati</taxon>
        <taxon>Bacillota</taxon>
        <taxon>Clostridia</taxon>
        <taxon>Lachnospirales</taxon>
        <taxon>Lachnospiraceae</taxon>
        <taxon>Lachnospiraceae incertae sedis</taxon>
        <taxon>Candidatus Fimicola</taxon>
    </lineage>
</organism>
<keyword evidence="1" id="KW-0472">Membrane</keyword>
<dbReference type="Proteomes" id="UP000823611">
    <property type="component" value="Unassembled WGS sequence"/>
</dbReference>
<feature type="transmembrane region" description="Helical" evidence="1">
    <location>
        <begin position="14"/>
        <end position="36"/>
    </location>
</feature>
<reference evidence="2" key="2">
    <citation type="journal article" date="2021" name="PeerJ">
        <title>Extensive microbial diversity within the chicken gut microbiome revealed by metagenomics and culture.</title>
        <authorList>
            <person name="Gilroy R."/>
            <person name="Ravi A."/>
            <person name="Getino M."/>
            <person name="Pursley I."/>
            <person name="Horton D.L."/>
            <person name="Alikhan N.F."/>
            <person name="Baker D."/>
            <person name="Gharbi K."/>
            <person name="Hall N."/>
            <person name="Watson M."/>
            <person name="Adriaenssens E.M."/>
            <person name="Foster-Nyarko E."/>
            <person name="Jarju S."/>
            <person name="Secka A."/>
            <person name="Antonio M."/>
            <person name="Oren A."/>
            <person name="Chaudhuri R.R."/>
            <person name="La Ragione R."/>
            <person name="Hildebrand F."/>
            <person name="Pallen M.J."/>
        </authorList>
    </citation>
    <scope>NUCLEOTIDE SEQUENCE</scope>
    <source>
        <strain evidence="2">F6-4510</strain>
    </source>
</reference>
<sequence>MAKTRFMVIKFRELIKTAIFAILGTILIIAIIYFLIPHKDSDKATYIPGVYTSKIGINDESLNIELTVDESEIKSVKLVHNDDSIPVFYPIFENTAEHIGGQVVKLQDISKVEIPEDSEITGSLIVSAIEESLAKAKNK</sequence>
<dbReference type="AlphaFoldDB" id="A0A9D9DUX7"/>
<evidence type="ECO:0008006" key="4">
    <source>
        <dbReference type="Google" id="ProtNLM"/>
    </source>
</evidence>
<dbReference type="EMBL" id="JADIMX010000034">
    <property type="protein sequence ID" value="MBO8434028.1"/>
    <property type="molecule type" value="Genomic_DNA"/>
</dbReference>